<reference evidence="3" key="1">
    <citation type="submission" date="2020-12" db="EMBL/GenBank/DDBJ databases">
        <title>WGS assembly of Carya illinoinensis cv. Pawnee.</title>
        <authorList>
            <person name="Platts A."/>
            <person name="Shu S."/>
            <person name="Wright S."/>
            <person name="Barry K."/>
            <person name="Edger P."/>
            <person name="Pires J.C."/>
            <person name="Schmutz J."/>
        </authorList>
    </citation>
    <scope>NUCLEOTIDE SEQUENCE</scope>
    <source>
        <tissue evidence="3">Leaf</tissue>
    </source>
</reference>
<comment type="caution">
    <text evidence="3">The sequence shown here is derived from an EMBL/GenBank/DDBJ whole genome shotgun (WGS) entry which is preliminary data.</text>
</comment>
<feature type="compositionally biased region" description="Basic residues" evidence="1">
    <location>
        <begin position="417"/>
        <end position="432"/>
    </location>
</feature>
<dbReference type="AlphaFoldDB" id="A0A8T1R9J5"/>
<organism evidence="3 4">
    <name type="scientific">Carya illinoinensis</name>
    <name type="common">Pecan</name>
    <dbReference type="NCBI Taxonomy" id="32201"/>
    <lineage>
        <taxon>Eukaryota</taxon>
        <taxon>Viridiplantae</taxon>
        <taxon>Streptophyta</taxon>
        <taxon>Embryophyta</taxon>
        <taxon>Tracheophyta</taxon>
        <taxon>Spermatophyta</taxon>
        <taxon>Magnoliopsida</taxon>
        <taxon>eudicotyledons</taxon>
        <taxon>Gunneridae</taxon>
        <taxon>Pentapetalae</taxon>
        <taxon>rosids</taxon>
        <taxon>fabids</taxon>
        <taxon>Fagales</taxon>
        <taxon>Juglandaceae</taxon>
        <taxon>Carya</taxon>
    </lineage>
</organism>
<gene>
    <name evidence="3" type="ORF">CIPAW_02G034000</name>
</gene>
<evidence type="ECO:0000256" key="1">
    <source>
        <dbReference type="SAM" id="MobiDB-lite"/>
    </source>
</evidence>
<dbReference type="PANTHER" id="PTHR43254">
    <property type="entry name" value="C-TERMINAL BINDING PROTEIN AN-RELATED"/>
    <property type="match status" value="1"/>
</dbReference>
<dbReference type="GO" id="GO:0051287">
    <property type="term" value="F:NAD binding"/>
    <property type="evidence" value="ECO:0007669"/>
    <property type="project" value="InterPro"/>
</dbReference>
<evidence type="ECO:0000259" key="2">
    <source>
        <dbReference type="Pfam" id="PF02826"/>
    </source>
</evidence>
<evidence type="ECO:0000313" key="3">
    <source>
        <dbReference type="EMBL" id="KAG6663567.1"/>
    </source>
</evidence>
<dbReference type="PANTHER" id="PTHR43254:SF3">
    <property type="entry name" value="C-TERMINAL BINDING PROTEIN AN"/>
    <property type="match status" value="1"/>
</dbReference>
<dbReference type="EMBL" id="CM031810">
    <property type="protein sequence ID" value="KAG6663567.1"/>
    <property type="molecule type" value="Genomic_DNA"/>
</dbReference>
<protein>
    <recommendedName>
        <fullName evidence="2">D-isomer specific 2-hydroxyacid dehydrogenase NAD-binding domain-containing protein</fullName>
    </recommendedName>
</protein>
<dbReference type="InterPro" id="IPR045015">
    <property type="entry name" value="AN-like"/>
</dbReference>
<dbReference type="GO" id="GO:0000226">
    <property type="term" value="P:microtubule cytoskeleton organization"/>
    <property type="evidence" value="ECO:0007669"/>
    <property type="project" value="InterPro"/>
</dbReference>
<name>A0A8T1R9J5_CARIL</name>
<dbReference type="InterPro" id="IPR006140">
    <property type="entry name" value="D-isomer_DH_NAD-bd"/>
</dbReference>
<dbReference type="Pfam" id="PF02826">
    <property type="entry name" value="2-Hacid_dh_C"/>
    <property type="match status" value="1"/>
</dbReference>
<evidence type="ECO:0000313" key="4">
    <source>
        <dbReference type="Proteomes" id="UP000811609"/>
    </source>
</evidence>
<feature type="domain" description="D-isomer specific 2-hydroxyacid dehydrogenase NAD-binding" evidence="2">
    <location>
        <begin position="122"/>
        <end position="304"/>
    </location>
</feature>
<dbReference type="Proteomes" id="UP000811609">
    <property type="component" value="Chromosome 2"/>
</dbReference>
<feature type="compositionally biased region" description="Acidic residues" evidence="1">
    <location>
        <begin position="340"/>
        <end position="354"/>
    </location>
</feature>
<sequence length="562" mass="61413">MRSSTALSHRNNPASSLPSVVTLNCIEDCALEQESLAGVAAVEYVPLSRLADGKIESAAAVILHSLSYLPRAAQRRLRPYQLILCLGSADRSVESALATDLGLRLVHVDASRAEEIADSVMALFLGLLRRTHLLSRHGLSASGWLGSVQPLCRGMRRCRGLVLGIIGRSASAKSLATRSLAFRMSVLYFDVHEGEGKVSRTSITFPLAARRMDTLNDLLAASDLISLHCALTNETVHIINAECLQHIKPGAFIVNTGSSQLMDDCAVKQLLIDGTIAGCALDGAEGPQWMEAWVKEMPNVLILPRSADYSEEVWMEIRDKAISMLQTFFIDGVVPKNAISDEEEEGSEIADENEQVDKQDKESALQGLVGEQLTDDVLVSPESSEKKGTKNSNESPSQHQVSGLSQNTTTRSEGRRSRSGKKAKKRHTRQKSQQKSGESLVLEKGSTLLQEDDTAMSGTDQALSSSSRFASPDESRNRKTPMDSMQESTSDQLLKSKKKLSGKSDELLKDGYVVALYARDRPLLHVSRQRVKNGGWFLDTMSNVTTRDPAAQFLVVFRSKVC</sequence>
<keyword evidence="4" id="KW-1185">Reference proteome</keyword>
<feature type="compositionally biased region" description="Polar residues" evidence="1">
    <location>
        <begin position="456"/>
        <end position="469"/>
    </location>
</feature>
<feature type="compositionally biased region" description="Basic and acidic residues" evidence="1">
    <location>
        <begin position="471"/>
        <end position="481"/>
    </location>
</feature>
<feature type="region of interest" description="Disordered" evidence="1">
    <location>
        <begin position="340"/>
        <end position="498"/>
    </location>
</feature>
<accession>A0A8T1R9J5</accession>
<proteinExistence type="predicted"/>
<feature type="compositionally biased region" description="Polar residues" evidence="1">
    <location>
        <begin position="390"/>
        <end position="407"/>
    </location>
</feature>